<evidence type="ECO:0000256" key="3">
    <source>
        <dbReference type="ARBA" id="ARBA00022723"/>
    </source>
</evidence>
<dbReference type="RefSeq" id="WP_173764071.1">
    <property type="nucleotide sequence ID" value="NZ_CP048836.1"/>
</dbReference>
<dbReference type="InterPro" id="IPR022998">
    <property type="entry name" value="ThiamineP_synth_TenI"/>
</dbReference>
<feature type="binding site" evidence="9">
    <location>
        <position position="73"/>
    </location>
    <ligand>
        <name>4-amino-2-methyl-5-(diphosphooxymethyl)pyrimidine</name>
        <dbReference type="ChEBI" id="CHEBI:57841"/>
    </ligand>
</feature>
<dbReference type="PANTHER" id="PTHR20857:SF15">
    <property type="entry name" value="THIAMINE-PHOSPHATE SYNTHASE"/>
    <property type="match status" value="1"/>
</dbReference>
<feature type="binding site" evidence="9">
    <location>
        <begin position="41"/>
        <end position="45"/>
    </location>
    <ligand>
        <name>4-amino-2-methyl-5-(diphosphooxymethyl)pyrimidine</name>
        <dbReference type="ChEBI" id="CHEBI:57841"/>
    </ligand>
</feature>
<dbReference type="GO" id="GO:0009229">
    <property type="term" value="P:thiamine diphosphate biosynthetic process"/>
    <property type="evidence" value="ECO:0007669"/>
    <property type="project" value="UniProtKB-UniRule"/>
</dbReference>
<dbReference type="HAMAP" id="MF_00097">
    <property type="entry name" value="TMP_synthase"/>
    <property type="match status" value="1"/>
</dbReference>
<accession>A0A6C1B0K2</accession>
<evidence type="ECO:0000256" key="2">
    <source>
        <dbReference type="ARBA" id="ARBA00022679"/>
    </source>
</evidence>
<dbReference type="Proteomes" id="UP000501991">
    <property type="component" value="Chromosome"/>
</dbReference>
<dbReference type="GO" id="GO:0000287">
    <property type="term" value="F:magnesium ion binding"/>
    <property type="evidence" value="ECO:0007669"/>
    <property type="project" value="UniProtKB-UniRule"/>
</dbReference>
<evidence type="ECO:0000256" key="9">
    <source>
        <dbReference type="HAMAP-Rule" id="MF_00097"/>
    </source>
</evidence>
<keyword evidence="2 9" id="KW-0808">Transferase</keyword>
<evidence type="ECO:0000256" key="10">
    <source>
        <dbReference type="RuleBase" id="RU003826"/>
    </source>
</evidence>
<keyword evidence="5 9" id="KW-0784">Thiamine biosynthesis</keyword>
<evidence type="ECO:0000313" key="13">
    <source>
        <dbReference type="EMBL" id="QID16903.1"/>
    </source>
</evidence>
<dbReference type="GO" id="GO:0004789">
    <property type="term" value="F:thiamine-phosphate diphosphorylase activity"/>
    <property type="evidence" value="ECO:0007669"/>
    <property type="project" value="UniProtKB-UniRule"/>
</dbReference>
<evidence type="ECO:0000256" key="6">
    <source>
        <dbReference type="ARBA" id="ARBA00047334"/>
    </source>
</evidence>
<dbReference type="UniPathway" id="UPA00060">
    <property type="reaction ID" value="UER00141"/>
</dbReference>
<feature type="binding site" evidence="9">
    <location>
        <begin position="188"/>
        <end position="189"/>
    </location>
    <ligand>
        <name>2-[(2R,5Z)-2-carboxy-4-methylthiazol-5(2H)-ylidene]ethyl phosphate</name>
        <dbReference type="ChEBI" id="CHEBI:62899"/>
    </ligand>
</feature>
<feature type="binding site" evidence="9">
    <location>
        <position position="142"/>
    </location>
    <ligand>
        <name>4-amino-2-methyl-5-(diphosphooxymethyl)pyrimidine</name>
        <dbReference type="ChEBI" id="CHEBI:57841"/>
    </ligand>
</feature>
<dbReference type="Gene3D" id="3.20.20.70">
    <property type="entry name" value="Aldolase class I"/>
    <property type="match status" value="1"/>
</dbReference>
<comment type="similarity">
    <text evidence="9 10">Belongs to the thiamine-phosphate synthase family.</text>
</comment>
<dbReference type="GO" id="GO:0005737">
    <property type="term" value="C:cytoplasm"/>
    <property type="evidence" value="ECO:0007669"/>
    <property type="project" value="TreeGrafter"/>
</dbReference>
<comment type="function">
    <text evidence="9">Condenses 4-methyl-5-(beta-hydroxyethyl)thiazole monophosphate (THZ-P) and 2-methyl-4-amino-5-hydroxymethyl pyrimidine pyrophosphate (HMP-PP) to form thiamine monophosphate (TMP).</text>
</comment>
<evidence type="ECO:0000256" key="5">
    <source>
        <dbReference type="ARBA" id="ARBA00022977"/>
    </source>
</evidence>
<comment type="pathway">
    <text evidence="1 9 11">Cofactor biosynthesis; thiamine diphosphate biosynthesis; thiamine phosphate from 4-amino-2-methyl-5-diphosphomethylpyrimidine and 4-methyl-5-(2-phosphoethyl)-thiazole: step 1/1.</text>
</comment>
<comment type="cofactor">
    <cofactor evidence="9">
        <name>Mg(2+)</name>
        <dbReference type="ChEBI" id="CHEBI:18420"/>
    </cofactor>
    <text evidence="9">Binds 1 Mg(2+) ion per subunit.</text>
</comment>
<evidence type="ECO:0000256" key="11">
    <source>
        <dbReference type="RuleBase" id="RU004253"/>
    </source>
</evidence>
<reference evidence="13 14" key="1">
    <citation type="submission" date="2020-02" db="EMBL/GenBank/DDBJ databases">
        <title>Nitrogenibacter mangrovi gen. nov., sp. nov. isolated from mangrove sediment, a denitrifying betaproteobacterium.</title>
        <authorList>
            <person name="Liao H."/>
            <person name="Tian Y."/>
        </authorList>
    </citation>
    <scope>NUCLEOTIDE SEQUENCE [LARGE SCALE GENOMIC DNA]</scope>
    <source>
        <strain evidence="13 14">M9-3-2</strain>
    </source>
</reference>
<dbReference type="CDD" id="cd00564">
    <property type="entry name" value="TMP_TenI"/>
    <property type="match status" value="1"/>
</dbReference>
<evidence type="ECO:0000256" key="4">
    <source>
        <dbReference type="ARBA" id="ARBA00022842"/>
    </source>
</evidence>
<evidence type="ECO:0000313" key="14">
    <source>
        <dbReference type="Proteomes" id="UP000501991"/>
    </source>
</evidence>
<feature type="binding site" evidence="9">
    <location>
        <position position="112"/>
    </location>
    <ligand>
        <name>4-amino-2-methyl-5-(diphosphooxymethyl)pyrimidine</name>
        <dbReference type="ChEBI" id="CHEBI:57841"/>
    </ligand>
</feature>
<keyword evidence="3 9" id="KW-0479">Metal-binding</keyword>
<protein>
    <recommendedName>
        <fullName evidence="9">Thiamine-phosphate synthase</fullName>
        <shortName evidence="9">TP synthase</shortName>
        <shortName evidence="9">TPS</shortName>
        <ecNumber evidence="9">2.5.1.3</ecNumber>
    </recommendedName>
    <alternativeName>
        <fullName evidence="9">Thiamine-phosphate pyrophosphorylase</fullName>
        <shortName evidence="9">TMP pyrophosphorylase</shortName>
        <shortName evidence="9">TMP-PPase</shortName>
    </alternativeName>
</protein>
<dbReference type="SUPFAM" id="SSF51391">
    <property type="entry name" value="Thiamin phosphate synthase"/>
    <property type="match status" value="1"/>
</dbReference>
<dbReference type="EC" id="2.5.1.3" evidence="9"/>
<feature type="binding site" evidence="9">
    <location>
        <position position="74"/>
    </location>
    <ligand>
        <name>Mg(2+)</name>
        <dbReference type="ChEBI" id="CHEBI:18420"/>
    </ligand>
</feature>
<dbReference type="InterPro" id="IPR013785">
    <property type="entry name" value="Aldolase_TIM"/>
</dbReference>
<evidence type="ECO:0000256" key="7">
    <source>
        <dbReference type="ARBA" id="ARBA00047851"/>
    </source>
</evidence>
<feature type="domain" description="Thiamine phosphate synthase/TenI" evidence="12">
    <location>
        <begin position="12"/>
        <end position="191"/>
    </location>
</feature>
<dbReference type="EMBL" id="CP048836">
    <property type="protein sequence ID" value="QID16903.1"/>
    <property type="molecule type" value="Genomic_DNA"/>
</dbReference>
<gene>
    <name evidence="9" type="primary">thiE</name>
    <name evidence="13" type="ORF">G3580_04170</name>
</gene>
<feature type="binding site" evidence="9">
    <location>
        <position position="93"/>
    </location>
    <ligand>
        <name>Mg(2+)</name>
        <dbReference type="ChEBI" id="CHEBI:18420"/>
    </ligand>
</feature>
<dbReference type="InterPro" id="IPR034291">
    <property type="entry name" value="TMP_synthase"/>
</dbReference>
<sequence length="217" mass="22463">MSAWTERLADGLYLITPEQADTEALVARVEALLPARPAVLQYRNKTLDAAGRRTQAEALLRRCRGAGVPFIVNDDLELALAIDADGVHVGRDDGDVAALRARLGAQRLLGVSCYNEWSRAEAAVAAGADCVAFGAMFPSTTKPGAVPAAPELLTRARALGVGVVAIGGITLENAPALVAAGAHQLAVISDVFEAPDPCARARAYAALFASGDACSTQ</sequence>
<feature type="binding site" evidence="9">
    <location>
        <position position="168"/>
    </location>
    <ligand>
        <name>2-[(2R,5Z)-2-carboxy-4-methylthiazol-5(2H)-ylidene]ethyl phosphate</name>
        <dbReference type="ChEBI" id="CHEBI:62899"/>
    </ligand>
</feature>
<dbReference type="GO" id="GO:0009228">
    <property type="term" value="P:thiamine biosynthetic process"/>
    <property type="evidence" value="ECO:0007669"/>
    <property type="project" value="UniProtKB-KW"/>
</dbReference>
<dbReference type="PANTHER" id="PTHR20857">
    <property type="entry name" value="THIAMINE-PHOSPHATE PYROPHOSPHORYLASE"/>
    <property type="match status" value="1"/>
</dbReference>
<name>A0A6C1B0K2_9RHOO</name>
<dbReference type="NCBIfam" id="TIGR00693">
    <property type="entry name" value="thiE"/>
    <property type="match status" value="1"/>
</dbReference>
<dbReference type="AlphaFoldDB" id="A0A6C1B0K2"/>
<evidence type="ECO:0000256" key="8">
    <source>
        <dbReference type="ARBA" id="ARBA00047883"/>
    </source>
</evidence>
<feature type="binding site" evidence="9">
    <location>
        <begin position="139"/>
        <end position="141"/>
    </location>
    <ligand>
        <name>2-[(2R,5Z)-2-carboxy-4-methylthiazol-5(2H)-ylidene]ethyl phosphate</name>
        <dbReference type="ChEBI" id="CHEBI:62899"/>
    </ligand>
</feature>
<keyword evidence="4 9" id="KW-0460">Magnesium</keyword>
<dbReference type="Pfam" id="PF02581">
    <property type="entry name" value="TMP-TENI"/>
    <property type="match status" value="1"/>
</dbReference>
<comment type="catalytic activity">
    <reaction evidence="6 9 10">
        <text>4-methyl-5-(2-phosphooxyethyl)-thiazole + 4-amino-2-methyl-5-(diphosphooxymethyl)pyrimidine + H(+) = thiamine phosphate + diphosphate</text>
        <dbReference type="Rhea" id="RHEA:22328"/>
        <dbReference type="ChEBI" id="CHEBI:15378"/>
        <dbReference type="ChEBI" id="CHEBI:33019"/>
        <dbReference type="ChEBI" id="CHEBI:37575"/>
        <dbReference type="ChEBI" id="CHEBI:57841"/>
        <dbReference type="ChEBI" id="CHEBI:58296"/>
        <dbReference type="EC" id="2.5.1.3"/>
    </reaction>
</comment>
<comment type="catalytic activity">
    <reaction evidence="8 9 10">
        <text>2-[(2R,5Z)-2-carboxy-4-methylthiazol-5(2H)-ylidene]ethyl phosphate + 4-amino-2-methyl-5-(diphosphooxymethyl)pyrimidine + 2 H(+) = thiamine phosphate + CO2 + diphosphate</text>
        <dbReference type="Rhea" id="RHEA:47844"/>
        <dbReference type="ChEBI" id="CHEBI:15378"/>
        <dbReference type="ChEBI" id="CHEBI:16526"/>
        <dbReference type="ChEBI" id="CHEBI:33019"/>
        <dbReference type="ChEBI" id="CHEBI:37575"/>
        <dbReference type="ChEBI" id="CHEBI:57841"/>
        <dbReference type="ChEBI" id="CHEBI:62899"/>
        <dbReference type="EC" id="2.5.1.3"/>
    </reaction>
</comment>
<keyword evidence="14" id="KW-1185">Reference proteome</keyword>
<organism evidence="13 14">
    <name type="scientific">Nitrogeniibacter mangrovi</name>
    <dbReference type="NCBI Taxonomy" id="2016596"/>
    <lineage>
        <taxon>Bacteria</taxon>
        <taxon>Pseudomonadati</taxon>
        <taxon>Pseudomonadota</taxon>
        <taxon>Betaproteobacteria</taxon>
        <taxon>Rhodocyclales</taxon>
        <taxon>Zoogloeaceae</taxon>
        <taxon>Nitrogeniibacter</taxon>
    </lineage>
</organism>
<dbReference type="InterPro" id="IPR036206">
    <property type="entry name" value="ThiamineP_synth_sf"/>
</dbReference>
<proteinExistence type="inferred from homology"/>
<dbReference type="KEGG" id="azq:G3580_04170"/>
<evidence type="ECO:0000259" key="12">
    <source>
        <dbReference type="Pfam" id="PF02581"/>
    </source>
</evidence>
<evidence type="ECO:0000256" key="1">
    <source>
        <dbReference type="ARBA" id="ARBA00005165"/>
    </source>
</evidence>
<comment type="catalytic activity">
    <reaction evidence="7 9 10">
        <text>2-(2-carboxy-4-methylthiazol-5-yl)ethyl phosphate + 4-amino-2-methyl-5-(diphosphooxymethyl)pyrimidine + 2 H(+) = thiamine phosphate + CO2 + diphosphate</text>
        <dbReference type="Rhea" id="RHEA:47848"/>
        <dbReference type="ChEBI" id="CHEBI:15378"/>
        <dbReference type="ChEBI" id="CHEBI:16526"/>
        <dbReference type="ChEBI" id="CHEBI:33019"/>
        <dbReference type="ChEBI" id="CHEBI:37575"/>
        <dbReference type="ChEBI" id="CHEBI:57841"/>
        <dbReference type="ChEBI" id="CHEBI:62890"/>
        <dbReference type="EC" id="2.5.1.3"/>
    </reaction>
</comment>